<dbReference type="EMBL" id="JAGFNK010000022">
    <property type="protein sequence ID" value="KAI9511390.1"/>
    <property type="molecule type" value="Genomic_DNA"/>
</dbReference>
<keyword evidence="2" id="KW-1185">Reference proteome</keyword>
<accession>A0ACC0UIH5</accession>
<evidence type="ECO:0000313" key="1">
    <source>
        <dbReference type="EMBL" id="KAI9511390.1"/>
    </source>
</evidence>
<dbReference type="Proteomes" id="UP001207468">
    <property type="component" value="Unassembled WGS sequence"/>
</dbReference>
<proteinExistence type="predicted"/>
<evidence type="ECO:0000313" key="2">
    <source>
        <dbReference type="Proteomes" id="UP001207468"/>
    </source>
</evidence>
<name>A0ACC0UIH5_9AGAM</name>
<reference evidence="1" key="1">
    <citation type="submission" date="2021-03" db="EMBL/GenBank/DDBJ databases">
        <title>Evolutionary priming and transition to the ectomycorrhizal habit in an iconic lineage of mushroom-forming fungi: is preadaptation a requirement?</title>
        <authorList>
            <consortium name="DOE Joint Genome Institute"/>
            <person name="Looney B.P."/>
            <person name="Miyauchi S."/>
            <person name="Morin E."/>
            <person name="Drula E."/>
            <person name="Courty P.E."/>
            <person name="Chicoki N."/>
            <person name="Fauchery L."/>
            <person name="Kohler A."/>
            <person name="Kuo A."/>
            <person name="LaButti K."/>
            <person name="Pangilinan J."/>
            <person name="Lipzen A."/>
            <person name="Riley R."/>
            <person name="Andreopoulos W."/>
            <person name="He G."/>
            <person name="Johnson J."/>
            <person name="Barry K.W."/>
            <person name="Grigoriev I.V."/>
            <person name="Nagy L."/>
            <person name="Hibbett D."/>
            <person name="Henrissat B."/>
            <person name="Matheny P.B."/>
            <person name="Labbe J."/>
            <person name="Martin A.F."/>
        </authorList>
    </citation>
    <scope>NUCLEOTIDE SEQUENCE</scope>
    <source>
        <strain evidence="1">BPL698</strain>
    </source>
</reference>
<comment type="caution">
    <text evidence="1">The sequence shown here is derived from an EMBL/GenBank/DDBJ whole genome shotgun (WGS) entry which is preliminary data.</text>
</comment>
<organism evidence="1 2">
    <name type="scientific">Russula earlei</name>
    <dbReference type="NCBI Taxonomy" id="71964"/>
    <lineage>
        <taxon>Eukaryota</taxon>
        <taxon>Fungi</taxon>
        <taxon>Dikarya</taxon>
        <taxon>Basidiomycota</taxon>
        <taxon>Agaricomycotina</taxon>
        <taxon>Agaricomycetes</taxon>
        <taxon>Russulales</taxon>
        <taxon>Russulaceae</taxon>
        <taxon>Russula</taxon>
    </lineage>
</organism>
<sequence>MPNSTNPSPLSQPALQLSVDGRKRHRSLSMESTTSASSRKRSASEDPTASSPVTRSTRLGDTTPSLSDPASNDIDAYMISQGESDLLESTLLPPPYQSNPSLPDPIPHHVLSSTFLRFQAVKIMRDMPLIEGSTWALVSRAWWRRFEKAATGQIDKEGQVDEDGLGPVDNSSLFDVDGSLNENLVEGVDFDCVPEAVWDWLTVLYGTPKQTPIKRKVITRGIKGEPSIELHPPRFRYFLLTDEPANHMVHGAKASYFTTSRVSTTGALHRDLAAKFDRTEEHRIWQITLSNEPTGTNYPSGALDKSEARVIESGDKLVGDVIGASDAFIVEFKANGGWITDTADTNHSGLVDDRTPLPLFGQGPDFFSRMSGSSNTSLGRSTLTINGLTSPSGMSSTSSLNKSTTMTTRPRSSIKPGTLGLGNLGNTCFMNSAIQCLAHTPQLTDYFLTGVFTQELNPDNPLGMHGEIARSFGALLQRIWSETSQGASYAPREFKSVLSRFAPQFSGYQQHDTQEFVAFLLDGLHEDLNRVLKKPYVEKPDWNGGSDLELVKLACSSWEGYMKRNDSVIVDLFQGQYRSTLVCPECSKVSITFDPFMYLTLPLPVNKKWRHEIYYIPWDADKIHVKIPVELNRDASFRDLRALLGRWMGTNPDNMAENDKIVCYELPCHAQQARNYTPKQGDPFIVPVFLCDATVGRITHTTFSRPSPLLFGNPFVIAIPPEDAHSTVRMKELVVKQLQRWTDNARDLWSWEALEEPDPDAEMEEVHIPTTLDAPMDAVTEIKENGDVFPVEDGEIVDQKALLYEDDDDIPILSTPASKASSSVRPDVGSSVIPSQDVRRVGVKAGAFALRVQSGHKDFGTGVAYAMSSSPFDSWDARRDEFTGPGNEDPVLLLPDDALFLEFDQNMKAYYFGTGPQAFHHGLFNTWETLLHPEYSEAVKAAAAKMLRGISLQDCLDEFTKEEQLGEDDPWYCPQCKKHQQATKKFDLWNVPDVLVVHLKRFSNSRALRDKIEAFVDFPIEGLDLTEMVQERKIAKQLQERGVDIGQLRFGDLDEPLLYDLYAVDEHRGGLGGGHYRAYAFNDLTSQWYQFDDAFVSLSRPGAAVNSDAYLLFYKRRTSRPLGGKTHRKIEAARLNSEPSSVSETPVPVHINEQLPTPPDEPLTLVTVSSSPKKTEPSQANHNWPSTGRWPTPQSESSSISTSPPPLDEPDSELPSFAESQFDEVLQESLDPLVLSSRQFDYGRGSPTSSNEVEVDSDDERSGHVEADSTQASPREEMLRDAQDGTDLWNT</sequence>
<gene>
    <name evidence="1" type="ORF">F5148DRAFT_1171203</name>
</gene>
<protein>
    <submittedName>
        <fullName evidence="1">Uncharacterized protein</fullName>
    </submittedName>
</protein>